<dbReference type="EMBL" id="KQ257455">
    <property type="protein sequence ID" value="KND00658.1"/>
    <property type="molecule type" value="Genomic_DNA"/>
</dbReference>
<feature type="repeat" description="Solcar" evidence="9">
    <location>
        <begin position="120"/>
        <end position="208"/>
    </location>
</feature>
<evidence type="ECO:0000256" key="8">
    <source>
        <dbReference type="ARBA" id="ARBA00023136"/>
    </source>
</evidence>
<dbReference type="AlphaFoldDB" id="A0A0L0HHU7"/>
<dbReference type="GeneID" id="27687271"/>
<evidence type="ECO:0000256" key="7">
    <source>
        <dbReference type="ARBA" id="ARBA00023128"/>
    </source>
</evidence>
<dbReference type="VEuPathDB" id="FungiDB:SPPG_03781"/>
<sequence>MASPATSEKAGESWQTAKELFAGSVGGIVQVLSGQPFDTVKVRLQTQPRENPLYSGIGDCVKKIVKNEGFSGFYKGTLTPLIGVGGCVSIQFGALEYVKRSFTSYNRSAGSATPDHLSMPQLFLAGAASGIANSVLSGPIEHVRTRLQVQGSSTSGGKPTYSGPLDFARKVAGEHGVNALYKGQAVTMVREFFGYGAYFATYEWLMQRTMKSEGKRRDQIETWKQCLYGAMAGYALWISVYPVDVIKSKIQTDGFALSTRQYKGMLDCARKTLAQDGLAGFYRGFWACMFRAGPVNAATFVAYEITMNFIGR</sequence>
<comment type="subcellular location">
    <subcellularLocation>
        <location evidence="1">Mitochondrion membrane</location>
        <topology evidence="1">Multi-pass membrane protein</topology>
    </subcellularLocation>
</comment>
<comment type="similarity">
    <text evidence="2 10">Belongs to the mitochondrial carrier (TC 2.A.29) family.</text>
</comment>
<name>A0A0L0HHU7_SPIPD</name>
<reference evidence="11 12" key="1">
    <citation type="submission" date="2009-08" db="EMBL/GenBank/DDBJ databases">
        <title>The Genome Sequence of Spizellomyces punctatus strain DAOM BR117.</title>
        <authorList>
            <consortium name="The Broad Institute Genome Sequencing Platform"/>
            <person name="Russ C."/>
            <person name="Cuomo C."/>
            <person name="Shea T."/>
            <person name="Young S.K."/>
            <person name="Zeng Q."/>
            <person name="Koehrsen M."/>
            <person name="Haas B."/>
            <person name="Borodovsky M."/>
            <person name="Guigo R."/>
            <person name="Alvarado L."/>
            <person name="Berlin A."/>
            <person name="Bochicchio J."/>
            <person name="Borenstein D."/>
            <person name="Chapman S."/>
            <person name="Chen Z."/>
            <person name="Engels R."/>
            <person name="Freedman E."/>
            <person name="Gellesch M."/>
            <person name="Goldberg J."/>
            <person name="Griggs A."/>
            <person name="Gujja S."/>
            <person name="Heiman D."/>
            <person name="Hepburn T."/>
            <person name="Howarth C."/>
            <person name="Jen D."/>
            <person name="Larson L."/>
            <person name="Lewis B."/>
            <person name="Mehta T."/>
            <person name="Park D."/>
            <person name="Pearson M."/>
            <person name="Roberts A."/>
            <person name="Saif S."/>
            <person name="Shenoy N."/>
            <person name="Sisk P."/>
            <person name="Stolte C."/>
            <person name="Sykes S."/>
            <person name="Thomson T."/>
            <person name="Walk T."/>
            <person name="White J."/>
            <person name="Yandava C."/>
            <person name="Burger G."/>
            <person name="Gray M.W."/>
            <person name="Holland P.W.H."/>
            <person name="King N."/>
            <person name="Lang F.B.F."/>
            <person name="Roger A.J."/>
            <person name="Ruiz-Trillo I."/>
            <person name="Lander E."/>
            <person name="Nusbaum C."/>
        </authorList>
    </citation>
    <scope>NUCLEOTIDE SEQUENCE [LARGE SCALE GENOMIC DNA]</scope>
    <source>
        <strain evidence="11 12">DAOM BR117</strain>
    </source>
</reference>
<keyword evidence="8 9" id="KW-0472">Membrane</keyword>
<accession>A0A0L0HHU7</accession>
<dbReference type="SUPFAM" id="SSF103506">
    <property type="entry name" value="Mitochondrial carrier"/>
    <property type="match status" value="1"/>
</dbReference>
<dbReference type="PRINTS" id="PR00926">
    <property type="entry name" value="MITOCARRIER"/>
</dbReference>
<evidence type="ECO:0000256" key="5">
    <source>
        <dbReference type="ARBA" id="ARBA00022737"/>
    </source>
</evidence>
<dbReference type="Gene3D" id="1.50.40.10">
    <property type="entry name" value="Mitochondrial carrier domain"/>
    <property type="match status" value="2"/>
</dbReference>
<evidence type="ECO:0000256" key="4">
    <source>
        <dbReference type="ARBA" id="ARBA00022692"/>
    </source>
</evidence>
<keyword evidence="12" id="KW-1185">Reference proteome</keyword>
<organism evidence="11 12">
    <name type="scientific">Spizellomyces punctatus (strain DAOM BR117)</name>
    <dbReference type="NCBI Taxonomy" id="645134"/>
    <lineage>
        <taxon>Eukaryota</taxon>
        <taxon>Fungi</taxon>
        <taxon>Fungi incertae sedis</taxon>
        <taxon>Chytridiomycota</taxon>
        <taxon>Chytridiomycota incertae sedis</taxon>
        <taxon>Chytridiomycetes</taxon>
        <taxon>Spizellomycetales</taxon>
        <taxon>Spizellomycetaceae</taxon>
        <taxon>Spizellomyces</taxon>
    </lineage>
</organism>
<dbReference type="InterPro" id="IPR018108">
    <property type="entry name" value="MCP_transmembrane"/>
</dbReference>
<gene>
    <name evidence="11" type="ORF">SPPG_03781</name>
</gene>
<evidence type="ECO:0000256" key="3">
    <source>
        <dbReference type="ARBA" id="ARBA00022448"/>
    </source>
</evidence>
<dbReference type="InterPro" id="IPR050567">
    <property type="entry name" value="Mitochondrial_Carrier"/>
</dbReference>
<evidence type="ECO:0000256" key="2">
    <source>
        <dbReference type="ARBA" id="ARBA00006375"/>
    </source>
</evidence>
<dbReference type="PANTHER" id="PTHR45624">
    <property type="entry name" value="MITOCHONDRIAL BASIC AMINO ACIDS TRANSPORTER-RELATED"/>
    <property type="match status" value="1"/>
</dbReference>
<dbReference type="STRING" id="645134.A0A0L0HHU7"/>
<dbReference type="InterPro" id="IPR023395">
    <property type="entry name" value="MCP_dom_sf"/>
</dbReference>
<dbReference type="RefSeq" id="XP_016608697.1">
    <property type="nucleotide sequence ID" value="XM_016752030.1"/>
</dbReference>
<dbReference type="InterPro" id="IPR002067">
    <property type="entry name" value="MCP"/>
</dbReference>
<dbReference type="FunCoup" id="A0A0L0HHU7">
    <property type="interactions" value="125"/>
</dbReference>
<dbReference type="FunFam" id="1.50.40.10:FF:000388">
    <property type="entry name" value="Mitochondrial amino acid carrier"/>
    <property type="match status" value="1"/>
</dbReference>
<dbReference type="GO" id="GO:0000064">
    <property type="term" value="F:L-ornithine transmembrane transporter activity"/>
    <property type="evidence" value="ECO:0007669"/>
    <property type="project" value="TreeGrafter"/>
</dbReference>
<evidence type="ECO:0000313" key="11">
    <source>
        <dbReference type="EMBL" id="KND00658.1"/>
    </source>
</evidence>
<dbReference type="eggNOG" id="KOG0758">
    <property type="taxonomic scope" value="Eukaryota"/>
</dbReference>
<evidence type="ECO:0000313" key="12">
    <source>
        <dbReference type="Proteomes" id="UP000053201"/>
    </source>
</evidence>
<keyword evidence="3 10" id="KW-0813">Transport</keyword>
<evidence type="ECO:0000256" key="1">
    <source>
        <dbReference type="ARBA" id="ARBA00004225"/>
    </source>
</evidence>
<proteinExistence type="inferred from homology"/>
<evidence type="ECO:0000256" key="10">
    <source>
        <dbReference type="RuleBase" id="RU000488"/>
    </source>
</evidence>
<dbReference type="Pfam" id="PF00153">
    <property type="entry name" value="Mito_carr"/>
    <property type="match status" value="3"/>
</dbReference>
<dbReference type="InParanoid" id="A0A0L0HHU7"/>
<keyword evidence="5" id="KW-0677">Repeat</keyword>
<keyword evidence="7" id="KW-0496">Mitochondrion</keyword>
<dbReference type="GO" id="GO:1990575">
    <property type="term" value="P:mitochondrial L-ornithine transmembrane transport"/>
    <property type="evidence" value="ECO:0007669"/>
    <property type="project" value="TreeGrafter"/>
</dbReference>
<evidence type="ECO:0000256" key="9">
    <source>
        <dbReference type="PROSITE-ProRule" id="PRU00282"/>
    </source>
</evidence>
<keyword evidence="6" id="KW-1133">Transmembrane helix</keyword>
<dbReference type="PANTHER" id="PTHR45624:SF12">
    <property type="entry name" value="MITOCHONDRIAL ORNITHINE TRANSPORTER 1"/>
    <property type="match status" value="1"/>
</dbReference>
<keyword evidence="4 9" id="KW-0812">Transmembrane</keyword>
<dbReference type="OrthoDB" id="409586at2759"/>
<dbReference type="GO" id="GO:0031966">
    <property type="term" value="C:mitochondrial membrane"/>
    <property type="evidence" value="ECO:0007669"/>
    <property type="project" value="UniProtKB-SubCell"/>
</dbReference>
<dbReference type="OMA" id="HICRLRY"/>
<feature type="repeat" description="Solcar" evidence="9">
    <location>
        <begin position="14"/>
        <end position="101"/>
    </location>
</feature>
<dbReference type="Proteomes" id="UP000053201">
    <property type="component" value="Unassembled WGS sequence"/>
</dbReference>
<evidence type="ECO:0000256" key="6">
    <source>
        <dbReference type="ARBA" id="ARBA00022989"/>
    </source>
</evidence>
<protein>
    <submittedName>
        <fullName evidence="11">Uncharacterized protein</fullName>
    </submittedName>
</protein>
<feature type="repeat" description="Solcar" evidence="9">
    <location>
        <begin position="220"/>
        <end position="309"/>
    </location>
</feature>
<dbReference type="PROSITE" id="PS50920">
    <property type="entry name" value="SOLCAR"/>
    <property type="match status" value="3"/>
</dbReference>